<evidence type="ECO:0000313" key="2">
    <source>
        <dbReference type="Proteomes" id="UP000700596"/>
    </source>
</evidence>
<accession>A0A9P9CYB3</accession>
<dbReference type="SUPFAM" id="SSF54593">
    <property type="entry name" value="Glyoxalase/Bleomycin resistance protein/Dihydroxybiphenyl dioxygenase"/>
    <property type="match status" value="1"/>
</dbReference>
<dbReference type="OrthoDB" id="4179687at2759"/>
<dbReference type="Gene3D" id="3.10.180.10">
    <property type="entry name" value="2,3-Dihydroxybiphenyl 1,2-Dioxygenase, domain 1"/>
    <property type="match status" value="1"/>
</dbReference>
<organism evidence="1 2">
    <name type="scientific">Dendryphion nanum</name>
    <dbReference type="NCBI Taxonomy" id="256645"/>
    <lineage>
        <taxon>Eukaryota</taxon>
        <taxon>Fungi</taxon>
        <taxon>Dikarya</taxon>
        <taxon>Ascomycota</taxon>
        <taxon>Pezizomycotina</taxon>
        <taxon>Dothideomycetes</taxon>
        <taxon>Pleosporomycetidae</taxon>
        <taxon>Pleosporales</taxon>
        <taxon>Torulaceae</taxon>
        <taxon>Dendryphion</taxon>
    </lineage>
</organism>
<dbReference type="AlphaFoldDB" id="A0A9P9CYB3"/>
<evidence type="ECO:0000313" key="1">
    <source>
        <dbReference type="EMBL" id="KAH7109296.1"/>
    </source>
</evidence>
<comment type="caution">
    <text evidence="1">The sequence shown here is derived from an EMBL/GenBank/DDBJ whole genome shotgun (WGS) entry which is preliminary data.</text>
</comment>
<reference evidence="1" key="1">
    <citation type="journal article" date="2021" name="Nat. Commun.">
        <title>Genetic determinants of endophytism in the Arabidopsis root mycobiome.</title>
        <authorList>
            <person name="Mesny F."/>
            <person name="Miyauchi S."/>
            <person name="Thiergart T."/>
            <person name="Pickel B."/>
            <person name="Atanasova L."/>
            <person name="Karlsson M."/>
            <person name="Huettel B."/>
            <person name="Barry K.W."/>
            <person name="Haridas S."/>
            <person name="Chen C."/>
            <person name="Bauer D."/>
            <person name="Andreopoulos W."/>
            <person name="Pangilinan J."/>
            <person name="LaButti K."/>
            <person name="Riley R."/>
            <person name="Lipzen A."/>
            <person name="Clum A."/>
            <person name="Drula E."/>
            <person name="Henrissat B."/>
            <person name="Kohler A."/>
            <person name="Grigoriev I.V."/>
            <person name="Martin F.M."/>
            <person name="Hacquard S."/>
        </authorList>
    </citation>
    <scope>NUCLEOTIDE SEQUENCE</scope>
    <source>
        <strain evidence="1">MPI-CAGE-CH-0243</strain>
    </source>
</reference>
<sequence length="293" mass="32253">MSRPKDITVSKPDLGPAPTRLRQIALVVRDLERVKRQLTRVLGTQVIFEDPLVSQFGLKNFLVPIGGDFIEVVSPIQQGTTAGRLLDRRGDGGYMIIMQAEDAQKRRDYIESRGLSKSIWGYAHDDIVCVQYHPRGIKGGMMPELDSHAPSPSNPTPLKSRFSPWHACGPDYKAYSSVMKQTSHLSLEGCVLRLATGDLGHEAAARQWEETFGVTRSRDLLAFTNARLGFVPGRDGEHEGLISVTVGVNGQVELDDILERARQDGLCGNGWIKMCGIKWTFVLTGQAGAKGKL</sequence>
<evidence type="ECO:0008006" key="3">
    <source>
        <dbReference type="Google" id="ProtNLM"/>
    </source>
</evidence>
<protein>
    <recommendedName>
        <fullName evidence="3">Glyoxalase-like domain-containing protein</fullName>
    </recommendedName>
</protein>
<proteinExistence type="predicted"/>
<dbReference type="Proteomes" id="UP000700596">
    <property type="component" value="Unassembled WGS sequence"/>
</dbReference>
<keyword evidence="2" id="KW-1185">Reference proteome</keyword>
<dbReference type="EMBL" id="JAGMWT010000033">
    <property type="protein sequence ID" value="KAH7109296.1"/>
    <property type="molecule type" value="Genomic_DNA"/>
</dbReference>
<gene>
    <name evidence="1" type="ORF">B0J11DRAFT_545239</name>
</gene>
<name>A0A9P9CYB3_9PLEO</name>
<dbReference type="InterPro" id="IPR029068">
    <property type="entry name" value="Glyas_Bleomycin-R_OHBP_Dase"/>
</dbReference>